<dbReference type="Pfam" id="PF07690">
    <property type="entry name" value="MFS_1"/>
    <property type="match status" value="1"/>
</dbReference>
<dbReference type="InterPro" id="IPR050171">
    <property type="entry name" value="MFS_Transporters"/>
</dbReference>
<feature type="domain" description="Major facilitator superfamily (MFS) profile" evidence="8">
    <location>
        <begin position="1"/>
        <end position="419"/>
    </location>
</feature>
<reference evidence="9 10" key="1">
    <citation type="submission" date="2020-08" db="EMBL/GenBank/DDBJ databases">
        <title>Fungal Genomes of the International Space Station.</title>
        <authorList>
            <person name="Seuylemezian A."/>
            <person name="Singh N.K."/>
            <person name="Wood J."/>
            <person name="Venkateswaran K."/>
        </authorList>
    </citation>
    <scope>NUCLEOTIDE SEQUENCE [LARGE SCALE GENOMIC DNA]</scope>
    <source>
        <strain evidence="9 10">S/N-304-OC-R4</strain>
    </source>
</reference>
<feature type="transmembrane region" description="Helical" evidence="7">
    <location>
        <begin position="306"/>
        <end position="323"/>
    </location>
</feature>
<dbReference type="EMBL" id="JACLIC010000020">
    <property type="protein sequence ID" value="MBY0203972.1"/>
    <property type="molecule type" value="Genomic_DNA"/>
</dbReference>
<keyword evidence="3" id="KW-1003">Cell membrane</keyword>
<keyword evidence="4 7" id="KW-0812">Transmembrane</keyword>
<sequence length="430" mass="48743">MQVTAERSAERKKGYGVKLLRDLPRNPRYSILLEPVWAIPGTIVLFYAPLYMKEAGLSDIEIGIINSVNLYFAFIFQLFAGSVTNKLGRKRTTLIFDLLAWSVPMFIWAFSQNFWLFLMAYLLNATSKFVTVSFNCLIIEDVEEHKRSKVFAMLNMIITGAGVLTPIAGVVIADFGIAPTLASIYFVGGLLMTAMFFIRNRYTEETEVGKELMGIHSKTHVFRSLVTSLRLFGRSFYKRRLFPIILITVLSNLVLQLNFFQVIYFKEQLSFGDRVISFVPVVTAVTVMLLYLVILPRLKQRSEEKYVSFSIVLSTAGAVLFLLIPAGNIAMLFLTLIVLAAGNFILQTYRDSLLMNRLGTHEKADMFSAVQTVMTLTAIPSGYLTGLLYHYHPVLLFGVILALYIFLMITMLFLHDPQQRPQGIESYKNM</sequence>
<dbReference type="Gene3D" id="1.20.1250.20">
    <property type="entry name" value="MFS general substrate transporter like domains"/>
    <property type="match status" value="1"/>
</dbReference>
<feature type="transmembrane region" description="Helical" evidence="7">
    <location>
        <begin position="92"/>
        <end position="110"/>
    </location>
</feature>
<evidence type="ECO:0000259" key="8">
    <source>
        <dbReference type="PROSITE" id="PS50850"/>
    </source>
</evidence>
<evidence type="ECO:0000256" key="6">
    <source>
        <dbReference type="ARBA" id="ARBA00023136"/>
    </source>
</evidence>
<evidence type="ECO:0000256" key="1">
    <source>
        <dbReference type="ARBA" id="ARBA00004651"/>
    </source>
</evidence>
<comment type="subcellular location">
    <subcellularLocation>
        <location evidence="1">Cell membrane</location>
        <topology evidence="1">Multi-pass membrane protein</topology>
    </subcellularLocation>
</comment>
<proteinExistence type="predicted"/>
<feature type="transmembrane region" description="Helical" evidence="7">
    <location>
        <begin position="150"/>
        <end position="171"/>
    </location>
</feature>
<feature type="transmembrane region" description="Helical" evidence="7">
    <location>
        <begin position="177"/>
        <end position="198"/>
    </location>
</feature>
<feature type="transmembrane region" description="Helical" evidence="7">
    <location>
        <begin position="275"/>
        <end position="294"/>
    </location>
</feature>
<comment type="caution">
    <text evidence="9">The sequence shown here is derived from an EMBL/GenBank/DDBJ whole genome shotgun (WGS) entry which is preliminary data.</text>
</comment>
<feature type="transmembrane region" description="Helical" evidence="7">
    <location>
        <begin position="241"/>
        <end position="263"/>
    </location>
</feature>
<feature type="transmembrane region" description="Helical" evidence="7">
    <location>
        <begin position="395"/>
        <end position="414"/>
    </location>
</feature>
<evidence type="ECO:0000256" key="3">
    <source>
        <dbReference type="ARBA" id="ARBA00022475"/>
    </source>
</evidence>
<keyword evidence="2" id="KW-0813">Transport</keyword>
<organism evidence="9 10">
    <name type="scientific">Paenibacillus cucumis</name>
    <name type="common">ex Kampfer et al. 2016</name>
    <dbReference type="NCBI Taxonomy" id="1776858"/>
    <lineage>
        <taxon>Bacteria</taxon>
        <taxon>Bacillati</taxon>
        <taxon>Bacillota</taxon>
        <taxon>Bacilli</taxon>
        <taxon>Bacillales</taxon>
        <taxon>Paenibacillaceae</taxon>
        <taxon>Paenibacillus</taxon>
    </lineage>
</organism>
<dbReference type="SUPFAM" id="SSF103473">
    <property type="entry name" value="MFS general substrate transporter"/>
    <property type="match status" value="1"/>
</dbReference>
<keyword evidence="10" id="KW-1185">Reference proteome</keyword>
<feature type="transmembrane region" description="Helical" evidence="7">
    <location>
        <begin position="62"/>
        <end position="80"/>
    </location>
</feature>
<keyword evidence="5 7" id="KW-1133">Transmembrane helix</keyword>
<feature type="transmembrane region" description="Helical" evidence="7">
    <location>
        <begin position="31"/>
        <end position="50"/>
    </location>
</feature>
<feature type="transmembrane region" description="Helical" evidence="7">
    <location>
        <begin position="329"/>
        <end position="346"/>
    </location>
</feature>
<dbReference type="RefSeq" id="WP_221788651.1">
    <property type="nucleotide sequence ID" value="NZ_JACLIC010000020.1"/>
</dbReference>
<dbReference type="InterPro" id="IPR011701">
    <property type="entry name" value="MFS"/>
</dbReference>
<evidence type="ECO:0000256" key="7">
    <source>
        <dbReference type="SAM" id="Phobius"/>
    </source>
</evidence>
<evidence type="ECO:0000256" key="4">
    <source>
        <dbReference type="ARBA" id="ARBA00022692"/>
    </source>
</evidence>
<evidence type="ECO:0000256" key="5">
    <source>
        <dbReference type="ARBA" id="ARBA00022989"/>
    </source>
</evidence>
<evidence type="ECO:0000256" key="2">
    <source>
        <dbReference type="ARBA" id="ARBA00022448"/>
    </source>
</evidence>
<accession>A0ABS7KIJ5</accession>
<dbReference type="Proteomes" id="UP000706031">
    <property type="component" value="Unassembled WGS sequence"/>
</dbReference>
<evidence type="ECO:0000313" key="9">
    <source>
        <dbReference type="EMBL" id="MBY0203972.1"/>
    </source>
</evidence>
<keyword evidence="6 7" id="KW-0472">Membrane</keyword>
<evidence type="ECO:0000313" key="10">
    <source>
        <dbReference type="Proteomes" id="UP000706031"/>
    </source>
</evidence>
<dbReference type="InterPro" id="IPR036259">
    <property type="entry name" value="MFS_trans_sf"/>
</dbReference>
<gene>
    <name evidence="9" type="ORF">H7T88_12180</name>
</gene>
<dbReference type="InterPro" id="IPR020846">
    <property type="entry name" value="MFS_dom"/>
</dbReference>
<name>A0ABS7KIJ5_9BACL</name>
<dbReference type="PROSITE" id="PS50850">
    <property type="entry name" value="MFS"/>
    <property type="match status" value="1"/>
</dbReference>
<feature type="transmembrane region" description="Helical" evidence="7">
    <location>
        <begin position="367"/>
        <end position="389"/>
    </location>
</feature>
<dbReference type="PANTHER" id="PTHR23517">
    <property type="entry name" value="RESISTANCE PROTEIN MDTM, PUTATIVE-RELATED-RELATED"/>
    <property type="match status" value="1"/>
</dbReference>
<feature type="transmembrane region" description="Helical" evidence="7">
    <location>
        <begin position="116"/>
        <end position="138"/>
    </location>
</feature>
<protein>
    <submittedName>
        <fullName evidence="9">MFS transporter</fullName>
    </submittedName>
</protein>